<evidence type="ECO:0000313" key="4">
    <source>
        <dbReference type="EMBL" id="BAF86976.1"/>
    </source>
</evidence>
<dbReference type="eggNOG" id="COG0834">
    <property type="taxonomic scope" value="Bacteria"/>
</dbReference>
<feature type="region of interest" description="Disordered" evidence="2">
    <location>
        <begin position="1"/>
        <end position="32"/>
    </location>
</feature>
<dbReference type="STRING" id="438753.AZC_0978"/>
<keyword evidence="1" id="KW-0732">Signal</keyword>
<reference evidence="4 5" key="6">
    <citation type="journal article" date="2011" name="Appl. Environ. Microbiol.">
        <title>Involvement of the azorhizobial chromosome partition gene (parA) in the onset of bacteroid differentiation during Sesbania rostrata stem nodule development.</title>
        <authorList>
            <person name="Liu CT."/>
            <person name="Lee KB."/>
            <person name="Wang YS."/>
            <person name="Peng MH."/>
            <person name="Lee KT."/>
            <person name="Suzuki S."/>
            <person name="Suzuki T."/>
            <person name="Oyaizu H."/>
        </authorList>
    </citation>
    <scope>NUCLEOTIDE SEQUENCE [LARGE SCALE GENOMIC DNA]</scope>
    <source>
        <strain evidence="5">ATCC 43989 / DSM 5975 / JCM 20966 / LMG 6465 / NBRC 14845 / NCIMB 13405 / ORS 571</strain>
    </source>
</reference>
<reference evidence="4 5" key="4">
    <citation type="journal article" date="2009" name="Appl. Environ. Microbiol.">
        <title>Comparative genome-wide transcriptional profiling of Azorhizobium caulinodans ORS571 grown under free-living and symbiotic conditions.</title>
        <authorList>
            <person name="Tsukada S."/>
            <person name="Aono T."/>
            <person name="Akiba N."/>
            <person name="Lee KB."/>
            <person name="Liu CT."/>
            <person name="Toyazaki H."/>
            <person name="Oyaizu H."/>
        </authorList>
    </citation>
    <scope>NUCLEOTIDE SEQUENCE [LARGE SCALE GENOMIC DNA]</scope>
    <source>
        <strain evidence="5">ATCC 43989 / DSM 5975 / JCM 20966 / LMG 6465 / NBRC 14845 / NCIMB 13405 / ORS 571</strain>
    </source>
</reference>
<dbReference type="KEGG" id="azc:AZC_0978"/>
<name>A8HUS8_AZOC5</name>
<proteinExistence type="predicted"/>
<evidence type="ECO:0000313" key="5">
    <source>
        <dbReference type="Proteomes" id="UP000000270"/>
    </source>
</evidence>
<feature type="domain" description="Solute-binding protein family 3/N-terminal" evidence="3">
    <location>
        <begin position="40"/>
        <end position="255"/>
    </location>
</feature>
<dbReference type="AlphaFoldDB" id="A8HUS8"/>
<protein>
    <submittedName>
        <fullName evidence="4">ABC amino acid transporter periplasmic ligand binding protein</fullName>
    </submittedName>
</protein>
<gene>
    <name evidence="4" type="ordered locus">AZC_0978</name>
</gene>
<evidence type="ECO:0000256" key="2">
    <source>
        <dbReference type="SAM" id="MobiDB-lite"/>
    </source>
</evidence>
<dbReference type="HOGENOM" id="CLU_065316_0_0_5"/>
<dbReference type="Proteomes" id="UP000000270">
    <property type="component" value="Chromosome"/>
</dbReference>
<dbReference type="SMART" id="SM00062">
    <property type="entry name" value="PBPb"/>
    <property type="match status" value="1"/>
</dbReference>
<reference evidence="5" key="2">
    <citation type="submission" date="2007-04" db="EMBL/GenBank/DDBJ databases">
        <title>Complete genome sequence of the nitrogen-fixing bacterium Azorhizobium caulinodans ORS571.</title>
        <authorList>
            <person name="Lee K.B."/>
            <person name="Backer P.D."/>
            <person name="Aono T."/>
            <person name="Liu C.T."/>
            <person name="Suzuki S."/>
            <person name="Suzuki T."/>
            <person name="Kaneko T."/>
            <person name="Yamada M."/>
            <person name="Tabata S."/>
            <person name="Kupfer D.M."/>
            <person name="Najar F.Z."/>
            <person name="Wiley G.B."/>
            <person name="Roe B."/>
            <person name="Binnewies T."/>
            <person name="Ussery D."/>
            <person name="Vereecke D."/>
            <person name="Gevers D."/>
            <person name="Holsters M."/>
            <person name="Oyaizu H."/>
        </authorList>
    </citation>
    <scope>NUCLEOTIDE SEQUENCE [LARGE SCALE GENOMIC DNA]</scope>
    <source>
        <strain evidence="5">ATCC 43989 / DSM 5975 / JCM 20966 / LMG 6465 / NBRC 14845 / NCIMB 13405 / ORS 571</strain>
    </source>
</reference>
<dbReference type="PANTHER" id="PTHR35936">
    <property type="entry name" value="MEMBRANE-BOUND LYTIC MUREIN TRANSGLYCOSYLASE F"/>
    <property type="match status" value="1"/>
</dbReference>
<dbReference type="InterPro" id="IPR001638">
    <property type="entry name" value="Solute-binding_3/MltF_N"/>
</dbReference>
<keyword evidence="5" id="KW-1185">Reference proteome</keyword>
<reference evidence="4 5" key="3">
    <citation type="journal article" date="2008" name="BMC Genomics">
        <title>The genome of the versatile nitrogen fixer Azorhizobium caulinodans ORS571.</title>
        <authorList>
            <person name="Lee KB."/>
            <person name="Backer P.D."/>
            <person name="Aono T."/>
            <person name="Liu CT."/>
            <person name="Suzuki S."/>
            <person name="Suzuki T."/>
            <person name="Kaneko T."/>
            <person name="Yamada M."/>
            <person name="Tabata S."/>
            <person name="Kupfer D.M."/>
            <person name="Najar F.Z."/>
            <person name="Wiley G.B."/>
            <person name="Roe B."/>
            <person name="Binnewies T.T."/>
            <person name="Ussery D.W."/>
            <person name="D'Haeze W."/>
            <person name="Herder J.D."/>
            <person name="Gevers D."/>
            <person name="Vereecke D."/>
            <person name="Holsters M."/>
            <person name="Oyaizu H."/>
        </authorList>
    </citation>
    <scope>NUCLEOTIDE SEQUENCE [LARGE SCALE GENOMIC DNA]</scope>
    <source>
        <strain evidence="5">ATCC 43989 / DSM 5975 / JCM 20966 / LMG 6465 / NBRC 14845 / NCIMB 13405 / ORS 571</strain>
    </source>
</reference>
<evidence type="ECO:0000259" key="3">
    <source>
        <dbReference type="SMART" id="SM00062"/>
    </source>
</evidence>
<evidence type="ECO:0000256" key="1">
    <source>
        <dbReference type="ARBA" id="ARBA00022729"/>
    </source>
</evidence>
<dbReference type="SUPFAM" id="SSF53850">
    <property type="entry name" value="Periplasmic binding protein-like II"/>
    <property type="match status" value="1"/>
</dbReference>
<reference evidence="4 5" key="5">
    <citation type="journal article" date="2010" name="Appl. Environ. Microbiol.">
        <title>phrR-like gene praR of Azorhizobium caulinodans ORS571 is essential for symbiosis with Sesbania rostrata and is involved in expression of reb genes.</title>
        <authorList>
            <person name="Akiba N."/>
            <person name="Aono T."/>
            <person name="Toyazaki H."/>
            <person name="Sato S."/>
            <person name="Oyaizu H."/>
        </authorList>
    </citation>
    <scope>NUCLEOTIDE SEQUENCE [LARGE SCALE GENOMIC DNA]</scope>
    <source>
        <strain evidence="5">ATCC 43989 / DSM 5975 / JCM 20966 / LMG 6465 / NBRC 14845 / NCIMB 13405 / ORS 571</strain>
    </source>
</reference>
<organism evidence="4 5">
    <name type="scientific">Azorhizobium caulinodans (strain ATCC 43989 / DSM 5975 / JCM 20966 / LMG 6465 / NBRC 14845 / NCIMB 13405 / ORS 571)</name>
    <dbReference type="NCBI Taxonomy" id="438753"/>
    <lineage>
        <taxon>Bacteria</taxon>
        <taxon>Pseudomonadati</taxon>
        <taxon>Pseudomonadota</taxon>
        <taxon>Alphaproteobacteria</taxon>
        <taxon>Hyphomicrobiales</taxon>
        <taxon>Xanthobacteraceae</taxon>
        <taxon>Azorhizobium</taxon>
    </lineage>
</organism>
<reference evidence="4 5" key="1">
    <citation type="journal article" date="2007" name="Appl. Environ. Microbiol.">
        <title>Rhizobial factors required for stem nodule maturation and maintenance in Sesbania rostrata-Azorhizobium caulinodans ORS571 symbiosis.</title>
        <authorList>
            <person name="Suzuki S."/>
            <person name="Aono T."/>
            <person name="Lee KB."/>
            <person name="Suzuki T."/>
            <person name="Liu CT."/>
            <person name="Miwa H."/>
            <person name="Wakao S."/>
            <person name="Iki T."/>
            <person name="Oyaizu H."/>
        </authorList>
    </citation>
    <scope>NUCLEOTIDE SEQUENCE [LARGE SCALE GENOMIC DNA]</scope>
    <source>
        <strain evidence="5">ATCC 43989 / DSM 5975 / JCM 20966 / LMG 6465 / NBRC 14845 / NCIMB 13405 / ORS 571</strain>
    </source>
</reference>
<accession>A8HUS8</accession>
<dbReference type="Gene3D" id="3.40.190.10">
    <property type="entry name" value="Periplasmic binding protein-like II"/>
    <property type="match status" value="2"/>
</dbReference>
<dbReference type="Pfam" id="PF00497">
    <property type="entry name" value="SBP_bac_3"/>
    <property type="match status" value="1"/>
</dbReference>
<dbReference type="EMBL" id="AP009384">
    <property type="protein sequence ID" value="BAF86976.1"/>
    <property type="molecule type" value="Genomic_DNA"/>
</dbReference>
<dbReference type="PANTHER" id="PTHR35936:SF17">
    <property type="entry name" value="ARGININE-BINDING EXTRACELLULAR PROTEIN ARTP"/>
    <property type="match status" value="1"/>
</dbReference>
<sequence length="262" mass="27594">MRAGSRPAGRASEPAGRNRMTEHTGEAARLPSGAVFPQERIRAALNFGNVLFTTQDDAGAPVGLGPDLMHALADHFGLGLDIRSYAQPPDVVADANTDAWDVTILAIEPAREAFVAFAAPMTRIEATCVVDAAYTETSLAELDRPGFRLAAMDRSGYELYLSRTLKAATLVKTASFAESIARFNAGEADAVAGLATMLAGRLPDMPRGRLMPHSFQTIHHGFAVPHALAPLLPAINAFVAQSAASVITQAVSRHGIVGLTPA</sequence>